<dbReference type="InterPro" id="IPR007709">
    <property type="entry name" value="N-FG_amidohydro"/>
</dbReference>
<evidence type="ECO:0000313" key="2">
    <source>
        <dbReference type="Proteomes" id="UP000600865"/>
    </source>
</evidence>
<dbReference type="Pfam" id="PF05013">
    <property type="entry name" value="FGase"/>
    <property type="match status" value="1"/>
</dbReference>
<organism evidence="1 2">
    <name type="scientific">Litorimonas cladophorae</name>
    <dbReference type="NCBI Taxonomy" id="1220491"/>
    <lineage>
        <taxon>Bacteria</taxon>
        <taxon>Pseudomonadati</taxon>
        <taxon>Pseudomonadota</taxon>
        <taxon>Alphaproteobacteria</taxon>
        <taxon>Maricaulales</taxon>
        <taxon>Robiginitomaculaceae</taxon>
    </lineage>
</organism>
<evidence type="ECO:0000313" key="1">
    <source>
        <dbReference type="EMBL" id="GGX74048.1"/>
    </source>
</evidence>
<proteinExistence type="predicted"/>
<keyword evidence="2" id="KW-1185">Reference proteome</keyword>
<dbReference type="SUPFAM" id="SSF53187">
    <property type="entry name" value="Zn-dependent exopeptidases"/>
    <property type="match status" value="1"/>
</dbReference>
<dbReference type="Proteomes" id="UP000600865">
    <property type="component" value="Unassembled WGS sequence"/>
</dbReference>
<name>A0A918KS74_9PROT</name>
<dbReference type="AlphaFoldDB" id="A0A918KS74"/>
<sequence length="296" mass="32909">MRFRSTTQPEDLSPYGAGHIVDRPQDWRSAVIFASPHSGSIYPTDFLKRSKLSAHQLRKNEDIFIDHLFHSAVQAGAPFLRAVFPRVLVDVNRASEEVHPDWSDALGMDPLEQPTPRAAAGLGVIPTYLSESLAIYSRTPTMDDVRARLDTLYHPYHAALKALLNQSLSRFGRALLVDCHSMPGFSQMGARRPDIILGDRFGTACHADTLEQFRHLFVQAGYNVGVNYPYAGGYTTAHYGRPAEGIEAIQIEINRDIYVNPVTLAPKSGYVQLREDLQSIIQDVITQALPQDLAAQ</sequence>
<dbReference type="EMBL" id="BMYV01000003">
    <property type="protein sequence ID" value="GGX74048.1"/>
    <property type="molecule type" value="Genomic_DNA"/>
</dbReference>
<accession>A0A918KS74</accession>
<dbReference type="Gene3D" id="3.40.630.40">
    <property type="entry name" value="Zn-dependent exopeptidases"/>
    <property type="match status" value="1"/>
</dbReference>
<dbReference type="RefSeq" id="WP_189586784.1">
    <property type="nucleotide sequence ID" value="NZ_BMYV01000003.1"/>
</dbReference>
<reference evidence="1 2" key="1">
    <citation type="journal article" date="2014" name="Int. J. Syst. Evol. Microbiol.">
        <title>Complete genome sequence of Corynebacterium casei LMG S-19264T (=DSM 44701T), isolated from a smear-ripened cheese.</title>
        <authorList>
            <consortium name="US DOE Joint Genome Institute (JGI-PGF)"/>
            <person name="Walter F."/>
            <person name="Albersmeier A."/>
            <person name="Kalinowski J."/>
            <person name="Ruckert C."/>
        </authorList>
    </citation>
    <scope>NUCLEOTIDE SEQUENCE [LARGE SCALE GENOMIC DNA]</scope>
    <source>
        <strain evidence="1 2">KCTC 23968</strain>
    </source>
</reference>
<protein>
    <submittedName>
        <fullName evidence="1">N-formylglutamate amidohydrolase</fullName>
    </submittedName>
</protein>
<gene>
    <name evidence="1" type="ORF">GCM10011309_25230</name>
</gene>
<comment type="caution">
    <text evidence="1">The sequence shown here is derived from an EMBL/GenBank/DDBJ whole genome shotgun (WGS) entry which is preliminary data.</text>
</comment>